<gene>
    <name evidence="4" type="ORF">CKY28_13245</name>
</gene>
<comment type="caution">
    <text evidence="4">The sequence shown here is derived from an EMBL/GenBank/DDBJ whole genome shotgun (WGS) entry which is preliminary data.</text>
</comment>
<dbReference type="GO" id="GO:0004791">
    <property type="term" value="F:thioredoxin-disulfide reductase (NADPH) activity"/>
    <property type="evidence" value="ECO:0007669"/>
    <property type="project" value="TreeGrafter"/>
</dbReference>
<evidence type="ECO:0000256" key="2">
    <source>
        <dbReference type="SAM" id="SignalP"/>
    </source>
</evidence>
<dbReference type="InterPro" id="IPR012336">
    <property type="entry name" value="Thioredoxin-like_fold"/>
</dbReference>
<proteinExistence type="predicted"/>
<evidence type="ECO:0000313" key="5">
    <source>
        <dbReference type="Proteomes" id="UP000218151"/>
    </source>
</evidence>
<dbReference type="Gene3D" id="3.40.30.10">
    <property type="entry name" value="Glutaredoxin"/>
    <property type="match status" value="1"/>
</dbReference>
<dbReference type="OrthoDB" id="9812978at2"/>
<protein>
    <recommendedName>
        <fullName evidence="3">Thioredoxin domain-containing protein</fullName>
    </recommendedName>
</protein>
<evidence type="ECO:0000256" key="1">
    <source>
        <dbReference type="ARBA" id="ARBA00003565"/>
    </source>
</evidence>
<accession>A0A2A2SCU6</accession>
<evidence type="ECO:0000313" key="4">
    <source>
        <dbReference type="EMBL" id="PAX07020.1"/>
    </source>
</evidence>
<name>A0A2A2SCU6_9SPHN</name>
<dbReference type="PANTHER" id="PTHR46472:SF1">
    <property type="entry name" value="NUCLEOREDOXIN"/>
    <property type="match status" value="1"/>
</dbReference>
<dbReference type="EMBL" id="NSLI01000004">
    <property type="protein sequence ID" value="PAX07020.1"/>
    <property type="molecule type" value="Genomic_DNA"/>
</dbReference>
<evidence type="ECO:0000259" key="3">
    <source>
        <dbReference type="PROSITE" id="PS51352"/>
    </source>
</evidence>
<dbReference type="PANTHER" id="PTHR46472">
    <property type="entry name" value="NUCLEOREDOXIN"/>
    <property type="match status" value="1"/>
</dbReference>
<feature type="domain" description="Thioredoxin" evidence="3">
    <location>
        <begin position="24"/>
        <end position="178"/>
    </location>
</feature>
<dbReference type="Pfam" id="PF13905">
    <property type="entry name" value="Thioredoxin_8"/>
    <property type="match status" value="1"/>
</dbReference>
<dbReference type="InterPro" id="IPR013766">
    <property type="entry name" value="Thioredoxin_domain"/>
</dbReference>
<feature type="signal peptide" evidence="2">
    <location>
        <begin position="1"/>
        <end position="35"/>
    </location>
</feature>
<dbReference type="InterPro" id="IPR036249">
    <property type="entry name" value="Thioredoxin-like_sf"/>
</dbReference>
<reference evidence="5" key="1">
    <citation type="submission" date="2017-09" db="EMBL/GenBank/DDBJ databases">
        <authorList>
            <person name="Feng G."/>
            <person name="Zhu H."/>
        </authorList>
    </citation>
    <scope>NUCLEOTIDE SEQUENCE [LARGE SCALE GENOMIC DNA]</scope>
    <source>
        <strain evidence="5">1PNM-20</strain>
    </source>
</reference>
<comment type="function">
    <text evidence="1">May be required for disulfide bond formation in some proteins.</text>
</comment>
<feature type="chain" id="PRO_5012878249" description="Thioredoxin domain-containing protein" evidence="2">
    <location>
        <begin position="36"/>
        <end position="187"/>
    </location>
</feature>
<dbReference type="SUPFAM" id="SSF52833">
    <property type="entry name" value="Thioredoxin-like"/>
    <property type="match status" value="1"/>
</dbReference>
<keyword evidence="2" id="KW-0732">Signal</keyword>
<keyword evidence="5" id="KW-1185">Reference proteome</keyword>
<dbReference type="GO" id="GO:0031397">
    <property type="term" value="P:negative regulation of protein ubiquitination"/>
    <property type="evidence" value="ECO:0007669"/>
    <property type="project" value="TreeGrafter"/>
</dbReference>
<dbReference type="GO" id="GO:0030178">
    <property type="term" value="P:negative regulation of Wnt signaling pathway"/>
    <property type="evidence" value="ECO:0007669"/>
    <property type="project" value="TreeGrafter"/>
</dbReference>
<organism evidence="4 5">
    <name type="scientific">Sphingomonas lenta</name>
    <dbReference type="NCBI Taxonomy" id="1141887"/>
    <lineage>
        <taxon>Bacteria</taxon>
        <taxon>Pseudomonadati</taxon>
        <taxon>Pseudomonadota</taxon>
        <taxon>Alphaproteobacteria</taxon>
        <taxon>Sphingomonadales</taxon>
        <taxon>Sphingomonadaceae</taxon>
        <taxon>Sphingomonas</taxon>
    </lineage>
</organism>
<dbReference type="PROSITE" id="PS51352">
    <property type="entry name" value="THIOREDOXIN_2"/>
    <property type="match status" value="1"/>
</dbReference>
<dbReference type="AlphaFoldDB" id="A0A2A2SCU6"/>
<dbReference type="Proteomes" id="UP000218151">
    <property type="component" value="Unassembled WGS sequence"/>
</dbReference>
<sequence>MSTARVARGRCSSGSMPRSSALLAIPLALAGPARAEPVPGDRFVRLERGRPRTAALPPDTRVVALYYGASWCGPCRAFAPELVAAYPALRARRVEVVFVSDDATCRAALDYARASRMPWLLLPCDDGHRTRLRRLGAAALPGLLALDRDGRVLTSSWDARGTSSPRRTLRALLTETSARKDVPGATR</sequence>